<keyword evidence="2" id="KW-1185">Reference proteome</keyword>
<evidence type="ECO:0000313" key="1">
    <source>
        <dbReference type="EMBL" id="TSE10359.1"/>
    </source>
</evidence>
<dbReference type="RefSeq" id="WP_143915656.1">
    <property type="nucleotide sequence ID" value="NZ_CANMIK010000001.1"/>
</dbReference>
<evidence type="ECO:0000313" key="2">
    <source>
        <dbReference type="Proteomes" id="UP000318833"/>
    </source>
</evidence>
<dbReference type="AlphaFoldDB" id="A0A554VPF2"/>
<proteinExistence type="predicted"/>
<name>A0A554VPF2_9FLAO</name>
<gene>
    <name evidence="1" type="ORF">FOF46_04815</name>
</gene>
<dbReference type="OrthoDB" id="9813876at2"/>
<comment type="caution">
    <text evidence="1">The sequence shown here is derived from an EMBL/GenBank/DDBJ whole genome shotgun (WGS) entry which is preliminary data.</text>
</comment>
<reference evidence="1 2" key="1">
    <citation type="submission" date="2019-07" db="EMBL/GenBank/DDBJ databases">
        <title>The draft genome sequence of Aquimarina algiphila M91.</title>
        <authorList>
            <person name="Meng X."/>
        </authorList>
    </citation>
    <scope>NUCLEOTIDE SEQUENCE [LARGE SCALE GENOMIC DNA]</scope>
    <source>
        <strain evidence="1 2">M91</strain>
    </source>
</reference>
<accession>A0A554VPF2</accession>
<sequence>MILFYVYGSGLGHLNRILSYIKIRKIKLSSCIILTNSQHKKFLPQEIKMMCYPDSFFKDHELFFSTLIRCIEKYAIYELVVDVFPCGFYGELSILDRVNVKKTIVTRILKTSYFDKYSCPHYDDLILLEKGIELDYYKYSNLIYLSIQEGFEYSKQKLPLKEPFFFIIHSEPKEEVIQLYKLAQLYQKNNEHIYIQTFSKITEFDEKDVTFIFSEKPILPLLERSVKFFTACGFNTFFATQDYRQKQHFLPFKRRFDDQFKRKKYNPL</sequence>
<dbReference type="EMBL" id="VLNR01000007">
    <property type="protein sequence ID" value="TSE10359.1"/>
    <property type="molecule type" value="Genomic_DNA"/>
</dbReference>
<protein>
    <submittedName>
        <fullName evidence="1">Uncharacterized protein</fullName>
    </submittedName>
</protein>
<dbReference type="Proteomes" id="UP000318833">
    <property type="component" value="Unassembled WGS sequence"/>
</dbReference>
<organism evidence="1 2">
    <name type="scientific">Aquimarina algiphila</name>
    <dbReference type="NCBI Taxonomy" id="2047982"/>
    <lineage>
        <taxon>Bacteria</taxon>
        <taxon>Pseudomonadati</taxon>
        <taxon>Bacteroidota</taxon>
        <taxon>Flavobacteriia</taxon>
        <taxon>Flavobacteriales</taxon>
        <taxon>Flavobacteriaceae</taxon>
        <taxon>Aquimarina</taxon>
    </lineage>
</organism>